<dbReference type="GO" id="GO:0003995">
    <property type="term" value="F:acyl-CoA dehydrogenase activity"/>
    <property type="evidence" value="ECO:0007669"/>
    <property type="project" value="TreeGrafter"/>
</dbReference>
<dbReference type="GO" id="GO:0050660">
    <property type="term" value="F:flavin adenine dinucleotide binding"/>
    <property type="evidence" value="ECO:0007669"/>
    <property type="project" value="InterPro"/>
</dbReference>
<dbReference type="PIRSF" id="PIRSF016578">
    <property type="entry name" value="HsaA"/>
    <property type="match status" value="1"/>
</dbReference>
<keyword evidence="1" id="KW-0560">Oxidoreductase</keyword>
<dbReference type="PANTHER" id="PTHR43884">
    <property type="entry name" value="ACYL-COA DEHYDROGENASE"/>
    <property type="match status" value="1"/>
</dbReference>
<dbReference type="Gene3D" id="2.40.110.10">
    <property type="entry name" value="Butyryl-CoA Dehydrogenase, subunit A, domain 2"/>
    <property type="match status" value="1"/>
</dbReference>
<reference evidence="3" key="1">
    <citation type="submission" date="2020-01" db="EMBL/GenBank/DDBJ databases">
        <authorList>
            <person name="Rat A."/>
        </authorList>
    </citation>
    <scope>NUCLEOTIDE SEQUENCE</scope>
    <source>
        <strain evidence="3">LMG 28251</strain>
    </source>
</reference>
<evidence type="ECO:0000313" key="4">
    <source>
        <dbReference type="Proteomes" id="UP001196068"/>
    </source>
</evidence>
<accession>A0AAF1JXP2</accession>
<evidence type="ECO:0000313" key="3">
    <source>
        <dbReference type="EMBL" id="MBR0655907.1"/>
    </source>
</evidence>
<dbReference type="AlphaFoldDB" id="A0AAF1JXP2"/>
<sequence>MSAARGVVVSAQIGEDPVSRARRVAPLIEAAASRIEKDRALPPELLEALYENRIIRTLLPKAVGGDEASPETYVRMMSILAAADASAAWCIGQASGCSMSAAYMDLDAARTIWSPREASFAWGVILPNQTARVTEGGFVVNGTWSFASGGRHATWLGGHCKVMEADGTPRLDPDGTPTDRTMMFPRSAMTMREDWNVMGLRGTGSDTYTVKDLFVPTTLTVRRDREDERRPHGRGPLYRFTTTHLYAAGFAGVALGIARGLLDAFVALATRKTPQATARRLADSPALQSGLAQAEGQWRAARAGLLMTLRECWEDAEEGRDLTTDQKVTIRLASTYAIHQAKAVADFAYLESGATAIFEGGPFERRFRDIHAVTQQVQARKNHFETVGQHLFGLEPNPRFL</sequence>
<dbReference type="Pfam" id="PF08028">
    <property type="entry name" value="Acyl-CoA_dh_2"/>
    <property type="match status" value="1"/>
</dbReference>
<keyword evidence="4" id="KW-1185">Reference proteome</keyword>
<comment type="caution">
    <text evidence="3">The sequence shown here is derived from an EMBL/GenBank/DDBJ whole genome shotgun (WGS) entry which is preliminary data.</text>
</comment>
<gene>
    <name evidence="3" type="ORF">GXW79_12565</name>
</gene>
<feature type="domain" description="Acyl-CoA dehydrogenase C-terminal" evidence="2">
    <location>
        <begin position="249"/>
        <end position="376"/>
    </location>
</feature>
<evidence type="ECO:0000259" key="2">
    <source>
        <dbReference type="Pfam" id="PF08028"/>
    </source>
</evidence>
<dbReference type="Proteomes" id="UP001196068">
    <property type="component" value="Unassembled WGS sequence"/>
</dbReference>
<dbReference type="InterPro" id="IPR009100">
    <property type="entry name" value="AcylCoA_DH/oxidase_NM_dom_sf"/>
</dbReference>
<dbReference type="InterPro" id="IPR046373">
    <property type="entry name" value="Acyl-CoA_Oxase/DH_mid-dom_sf"/>
</dbReference>
<dbReference type="Gene3D" id="1.10.540.10">
    <property type="entry name" value="Acyl-CoA dehydrogenase/oxidase, N-terminal domain"/>
    <property type="match status" value="1"/>
</dbReference>
<dbReference type="InterPro" id="IPR013107">
    <property type="entry name" value="Acyl-CoA_DH_C"/>
</dbReference>
<dbReference type="SUPFAM" id="SSF56645">
    <property type="entry name" value="Acyl-CoA dehydrogenase NM domain-like"/>
    <property type="match status" value="1"/>
</dbReference>
<dbReference type="EMBL" id="JAAEDH010000013">
    <property type="protein sequence ID" value="MBR0655907.1"/>
    <property type="molecule type" value="Genomic_DNA"/>
</dbReference>
<name>A0AAF1JXP2_9PROT</name>
<dbReference type="RefSeq" id="WP_211874749.1">
    <property type="nucleotide sequence ID" value="NZ_JAAEDH010000013.1"/>
</dbReference>
<reference evidence="3" key="2">
    <citation type="journal article" date="2021" name="Syst. Appl. Microbiol.">
        <title>Roseomonas hellenica sp. nov., isolated from roots of wild-growing Alkanna tinctoria.</title>
        <authorList>
            <person name="Rat A."/>
            <person name="Naranjo H.D."/>
            <person name="Lebbe L."/>
            <person name="Cnockaert M."/>
            <person name="Krigas N."/>
            <person name="Grigoriadou K."/>
            <person name="Maloupa E."/>
            <person name="Willems A."/>
        </authorList>
    </citation>
    <scope>NUCLEOTIDE SEQUENCE</scope>
    <source>
        <strain evidence="3">LMG 28251</strain>
    </source>
</reference>
<dbReference type="PANTHER" id="PTHR43884:SF12">
    <property type="entry name" value="ISOVALERYL-COA DEHYDROGENASE, MITOCHONDRIAL-RELATED"/>
    <property type="match status" value="1"/>
</dbReference>
<proteinExistence type="predicted"/>
<dbReference type="SUPFAM" id="SSF47203">
    <property type="entry name" value="Acyl-CoA dehydrogenase C-terminal domain-like"/>
    <property type="match status" value="1"/>
</dbReference>
<dbReference type="InterPro" id="IPR036250">
    <property type="entry name" value="AcylCo_DH-like_C"/>
</dbReference>
<dbReference type="InterPro" id="IPR037069">
    <property type="entry name" value="AcylCoA_DH/ox_N_sf"/>
</dbReference>
<organism evidence="3 4">
    <name type="scientific">Plastoroseomonas arctica</name>
    <dbReference type="NCBI Taxonomy" id="1509237"/>
    <lineage>
        <taxon>Bacteria</taxon>
        <taxon>Pseudomonadati</taxon>
        <taxon>Pseudomonadota</taxon>
        <taxon>Alphaproteobacteria</taxon>
        <taxon>Acetobacterales</taxon>
        <taxon>Acetobacteraceae</taxon>
        <taxon>Plastoroseomonas</taxon>
    </lineage>
</organism>
<protein>
    <submittedName>
        <fullName evidence="3">Acyl-CoA dehydrogenase</fullName>
    </submittedName>
</protein>
<dbReference type="Gene3D" id="1.20.140.10">
    <property type="entry name" value="Butyryl-CoA Dehydrogenase, subunit A, domain 3"/>
    <property type="match status" value="1"/>
</dbReference>
<evidence type="ECO:0000256" key="1">
    <source>
        <dbReference type="ARBA" id="ARBA00023002"/>
    </source>
</evidence>